<proteinExistence type="predicted"/>
<dbReference type="Pfam" id="PF13274">
    <property type="entry name" value="SocA_Panacea"/>
    <property type="match status" value="1"/>
</dbReference>
<dbReference type="InterPro" id="IPR025272">
    <property type="entry name" value="SocA_Panacea"/>
</dbReference>
<dbReference type="RefSeq" id="WP_016637060.1">
    <property type="nucleotide sequence ID" value="NZ_KQ956867.1"/>
</dbReference>
<protein>
    <submittedName>
        <fullName evidence="2">Zinc finger/helix-turn-helix protein</fullName>
    </submittedName>
</protein>
<dbReference type="AlphaFoldDB" id="A0A133NT40"/>
<dbReference type="PATRIC" id="fig|2702.100.peg.1040"/>
<comment type="caution">
    <text evidence="2">The sequence shown here is derived from an EMBL/GenBank/DDBJ whole genome shotgun (WGS) entry which is preliminary data.</text>
</comment>
<evidence type="ECO:0000259" key="1">
    <source>
        <dbReference type="Pfam" id="PF13274"/>
    </source>
</evidence>
<feature type="domain" description="Antitoxin SocA-like Panacea" evidence="1">
    <location>
        <begin position="187"/>
        <end position="279"/>
    </location>
</feature>
<reference evidence="2 3" key="1">
    <citation type="submission" date="2016-01" db="EMBL/GenBank/DDBJ databases">
        <authorList>
            <person name="Oliw E.H."/>
        </authorList>
    </citation>
    <scope>NUCLEOTIDE SEQUENCE [LARGE SCALE GENOMIC DNA]</scope>
    <source>
        <strain evidence="2 3">PSS_7772B</strain>
    </source>
</reference>
<organism evidence="2 3">
    <name type="scientific">Gardnerella vaginalis</name>
    <dbReference type="NCBI Taxonomy" id="2702"/>
    <lineage>
        <taxon>Bacteria</taxon>
        <taxon>Bacillati</taxon>
        <taxon>Actinomycetota</taxon>
        <taxon>Actinomycetes</taxon>
        <taxon>Bifidobacteriales</taxon>
        <taxon>Bifidobacteriaceae</taxon>
        <taxon>Gardnerella</taxon>
    </lineage>
</organism>
<dbReference type="eggNOG" id="COG3600">
    <property type="taxonomic scope" value="Bacteria"/>
</dbReference>
<accession>A0A133NT40</accession>
<dbReference type="Proteomes" id="UP000070687">
    <property type="component" value="Unassembled WGS sequence"/>
</dbReference>
<sequence length="331" mass="38190">MSVRVVFCEECRDEVSYTVDEKEMTGTIRGVQYHYVGREAKCANCGAYVDVEEISDSNLKALYDVYRKENGIVSLEKIRAIPERYDIGKRPLSILLGWGEHTFTRYADGDIPTRQYSETLNRLFDDPAYYLSILEENKGRLISQQTYEKSYKAVIALIGNNGMLDGKISEVVAYLLNQCEDITPLALQKSLYYIQGFFYAFFKKYIFVEDCEAWAHGPVYRDIYAKYSDYHFDPISKVESFDSSIFTAQEKAILDSVIRNICCYSGKILEDFTHNEFPWINTRGDLPDGASSNKIIDKQMIGDYFMKIKEQYGMNSPRDIQLYTKAVFANM</sequence>
<dbReference type="EMBL" id="LRQB01000067">
    <property type="protein sequence ID" value="KXA19455.1"/>
    <property type="molecule type" value="Genomic_DNA"/>
</dbReference>
<name>A0A133NT40_GARVA</name>
<evidence type="ECO:0000313" key="3">
    <source>
        <dbReference type="Proteomes" id="UP000070687"/>
    </source>
</evidence>
<gene>
    <name evidence="2" type="ORF">HMPREF3208_01057</name>
</gene>
<dbReference type="OrthoDB" id="9799173at2"/>
<evidence type="ECO:0000313" key="2">
    <source>
        <dbReference type="EMBL" id="KXA19455.1"/>
    </source>
</evidence>